<dbReference type="EMBL" id="AJFE02104618">
    <property type="status" value="NOT_ANNOTATED_CDS"/>
    <property type="molecule type" value="Genomic_DNA"/>
</dbReference>
<feature type="chain" id="PRO_5015308478" evidence="3">
    <location>
        <begin position="25"/>
        <end position="283"/>
    </location>
</feature>
<dbReference type="InterPro" id="IPR038779">
    <property type="entry name" value="CCDC107"/>
</dbReference>
<name>A0A2R9AXZ3_PANPA</name>
<dbReference type="Proteomes" id="UP000240080">
    <property type="component" value="Chromosome 9"/>
</dbReference>
<dbReference type="OMA" id="NQAWEEP"/>
<dbReference type="CTD" id="203260"/>
<feature type="signal peptide" evidence="3">
    <location>
        <begin position="1"/>
        <end position="24"/>
    </location>
</feature>
<keyword evidence="2" id="KW-0472">Membrane</keyword>
<accession>A0A2R9AXZ3</accession>
<dbReference type="KEGG" id="pps:100987644"/>
<keyword evidence="2" id="KW-0812">Transmembrane</keyword>
<keyword evidence="5" id="KW-1185">Reference proteome</keyword>
<evidence type="ECO:0000256" key="2">
    <source>
        <dbReference type="SAM" id="Phobius"/>
    </source>
</evidence>
<reference evidence="4 5" key="1">
    <citation type="journal article" date="2012" name="Nature">
        <title>The bonobo genome compared with the chimpanzee and human genomes.</title>
        <authorList>
            <person name="Prufer K."/>
            <person name="Munch K."/>
            <person name="Hellmann I."/>
            <person name="Akagi K."/>
            <person name="Miller J.R."/>
            <person name="Walenz B."/>
            <person name="Koren S."/>
            <person name="Sutton G."/>
            <person name="Kodira C."/>
            <person name="Winer R."/>
            <person name="Knight J.R."/>
            <person name="Mullikin J.C."/>
            <person name="Meader S.J."/>
            <person name="Ponting C.P."/>
            <person name="Lunter G."/>
            <person name="Higashino S."/>
            <person name="Hobolth A."/>
            <person name="Dutheil J."/>
            <person name="Karakoc E."/>
            <person name="Alkan C."/>
            <person name="Sajjadian S."/>
            <person name="Catacchio C.R."/>
            <person name="Ventura M."/>
            <person name="Marques-Bonet T."/>
            <person name="Eichler E.E."/>
            <person name="Andre C."/>
            <person name="Atencia R."/>
            <person name="Mugisha L."/>
            <person name="Junhold J."/>
            <person name="Patterson N."/>
            <person name="Siebauer M."/>
            <person name="Good J.M."/>
            <person name="Fischer A."/>
            <person name="Ptak S.E."/>
            <person name="Lachmann M."/>
            <person name="Symer D.E."/>
            <person name="Mailund T."/>
            <person name="Schierup M.H."/>
            <person name="Andres A.M."/>
            <person name="Kelso J."/>
            <person name="Paabo S."/>
        </authorList>
    </citation>
    <scope>NUCLEOTIDE SEQUENCE [LARGE SCALE GENOMIC DNA]</scope>
</reference>
<sequence>MAGAVSLLGVVGLLLVSALSGVLGDRANPDLWAHPGNAAHPGSGATEPRRRPPLKDQRERTRVGSLPLGALYTAAVVAFVLYKCLQGKDETAVLHEEASKQQPLQSEQQLAQLTQQLAQTEQHLNNLMAQLDPLFERVTTLAGAQQELLNMKLQTIHELLQDSKPDKDMEASEPGEGSGGKSAGGGDKVSETGTFLISPHTEASRPLPEGFCLKEDEEEVGDSQAWEEPTNWSTETWNLATSWEVGRGLRRRCSQAVAKGPSHSLGWEGGTTAEGRLKQSLFS</sequence>
<feature type="compositionally biased region" description="Basic and acidic residues" evidence="1">
    <location>
        <begin position="47"/>
        <end position="60"/>
    </location>
</feature>
<feature type="region of interest" description="Disordered" evidence="1">
    <location>
        <begin position="258"/>
        <end position="283"/>
    </location>
</feature>
<feature type="region of interest" description="Disordered" evidence="1">
    <location>
        <begin position="163"/>
        <end position="208"/>
    </location>
</feature>
<protein>
    <submittedName>
        <fullName evidence="4">Coiled-coil domain containing 107</fullName>
    </submittedName>
</protein>
<evidence type="ECO:0000256" key="3">
    <source>
        <dbReference type="SAM" id="SignalP"/>
    </source>
</evidence>
<dbReference type="GeneTree" id="ENSGT00390000018608"/>
<reference evidence="4" key="2">
    <citation type="submission" date="2025-08" db="UniProtKB">
        <authorList>
            <consortium name="Ensembl"/>
        </authorList>
    </citation>
    <scope>IDENTIFICATION</scope>
</reference>
<reference evidence="4" key="3">
    <citation type="submission" date="2025-09" db="UniProtKB">
        <authorList>
            <consortium name="Ensembl"/>
        </authorList>
    </citation>
    <scope>IDENTIFICATION</scope>
</reference>
<evidence type="ECO:0000256" key="1">
    <source>
        <dbReference type="SAM" id="MobiDB-lite"/>
    </source>
</evidence>
<gene>
    <name evidence="4" type="primary">CCDC107</name>
</gene>
<dbReference type="STRING" id="9597.ENSPPAP00000020695"/>
<keyword evidence="3" id="KW-0732">Signal</keyword>
<feature type="transmembrane region" description="Helical" evidence="2">
    <location>
        <begin position="63"/>
        <end position="82"/>
    </location>
</feature>
<evidence type="ECO:0000313" key="5">
    <source>
        <dbReference type="Proteomes" id="UP000240080"/>
    </source>
</evidence>
<dbReference type="RefSeq" id="XP_008953477.1">
    <property type="nucleotide sequence ID" value="XM_008955229.4"/>
</dbReference>
<feature type="compositionally biased region" description="Gly residues" evidence="1">
    <location>
        <begin position="176"/>
        <end position="187"/>
    </location>
</feature>
<dbReference type="GeneID" id="100987644"/>
<feature type="region of interest" description="Disordered" evidence="1">
    <location>
        <begin position="33"/>
        <end position="60"/>
    </location>
</feature>
<dbReference type="Ensembl" id="ENSPPAT00000043491.1">
    <property type="protein sequence ID" value="ENSPPAP00000020695.1"/>
    <property type="gene ID" value="ENSPPAG00000033563.1"/>
</dbReference>
<proteinExistence type="predicted"/>
<dbReference type="OrthoDB" id="9904035at2759"/>
<organism evidence="4 5">
    <name type="scientific">Pan paniscus</name>
    <name type="common">Pygmy chimpanzee</name>
    <name type="synonym">Bonobo</name>
    <dbReference type="NCBI Taxonomy" id="9597"/>
    <lineage>
        <taxon>Eukaryota</taxon>
        <taxon>Metazoa</taxon>
        <taxon>Chordata</taxon>
        <taxon>Craniata</taxon>
        <taxon>Vertebrata</taxon>
        <taxon>Euteleostomi</taxon>
        <taxon>Mammalia</taxon>
        <taxon>Eutheria</taxon>
        <taxon>Euarchontoglires</taxon>
        <taxon>Primates</taxon>
        <taxon>Haplorrhini</taxon>
        <taxon>Catarrhini</taxon>
        <taxon>Hominidae</taxon>
        <taxon>Pan</taxon>
    </lineage>
</organism>
<dbReference type="PANTHER" id="PTHR37345:SF1">
    <property type="entry name" value="COILED-COIL DOMAIN-CONTAINING PROTEIN 107"/>
    <property type="match status" value="1"/>
</dbReference>
<dbReference type="PANTHER" id="PTHR37345">
    <property type="entry name" value="COILED-COIL DOMAIN-CONTAINING PROTEIN 107"/>
    <property type="match status" value="1"/>
</dbReference>
<evidence type="ECO:0000313" key="4">
    <source>
        <dbReference type="Ensembl" id="ENSPPAP00000020695.1"/>
    </source>
</evidence>
<keyword evidence="2" id="KW-1133">Transmembrane helix</keyword>
<dbReference type="Bgee" id="ENSPPAG00000033563">
    <property type="expression patterns" value="Expressed in heart and 6 other cell types or tissues"/>
</dbReference>
<dbReference type="AlphaFoldDB" id="A0A2R9AXZ3"/>